<dbReference type="AlphaFoldDB" id="A0A9J6CLI5"/>
<dbReference type="Gene3D" id="3.30.300.30">
    <property type="match status" value="1"/>
</dbReference>
<evidence type="ECO:0000313" key="5">
    <source>
        <dbReference type="EMBL" id="KAG5683130.1"/>
    </source>
</evidence>
<dbReference type="PROSITE" id="PS00455">
    <property type="entry name" value="AMP_BINDING"/>
    <property type="match status" value="1"/>
</dbReference>
<dbReference type="InterPro" id="IPR025110">
    <property type="entry name" value="AMP-bd_C"/>
</dbReference>
<dbReference type="PANTHER" id="PTHR24096">
    <property type="entry name" value="LONG-CHAIN-FATTY-ACID--COA LIGASE"/>
    <property type="match status" value="1"/>
</dbReference>
<dbReference type="FunFam" id="3.40.50.12780:FF:000025">
    <property type="entry name" value="luciferin 4-monooxygenase"/>
    <property type="match status" value="1"/>
</dbReference>
<evidence type="ECO:0000313" key="6">
    <source>
        <dbReference type="Proteomes" id="UP001107558"/>
    </source>
</evidence>
<dbReference type="GO" id="GO:0004467">
    <property type="term" value="F:long-chain fatty acid-CoA ligase activity"/>
    <property type="evidence" value="ECO:0007669"/>
    <property type="project" value="TreeGrafter"/>
</dbReference>
<dbReference type="EMBL" id="JADBJN010000001">
    <property type="protein sequence ID" value="KAG5683130.1"/>
    <property type="molecule type" value="Genomic_DNA"/>
</dbReference>
<dbReference type="PANTHER" id="PTHR24096:SF353">
    <property type="entry name" value="GH16244P-RELATED"/>
    <property type="match status" value="1"/>
</dbReference>
<dbReference type="InterPro" id="IPR045851">
    <property type="entry name" value="AMP-bd_C_sf"/>
</dbReference>
<dbReference type="InterPro" id="IPR020845">
    <property type="entry name" value="AMP-binding_CS"/>
</dbReference>
<gene>
    <name evidence="5" type="ORF">PVAND_012430</name>
</gene>
<feature type="domain" description="AMP-binding enzyme C-terminal" evidence="4">
    <location>
        <begin position="437"/>
        <end position="514"/>
    </location>
</feature>
<dbReference type="GO" id="GO:0005777">
    <property type="term" value="C:peroxisome"/>
    <property type="evidence" value="ECO:0007669"/>
    <property type="project" value="UniProtKB-SubCell"/>
</dbReference>
<dbReference type="InterPro" id="IPR000873">
    <property type="entry name" value="AMP-dep_synth/lig_dom"/>
</dbReference>
<dbReference type="SUPFAM" id="SSF56801">
    <property type="entry name" value="Acetyl-CoA synthetase-like"/>
    <property type="match status" value="1"/>
</dbReference>
<sequence>MNKPTFDKITKIWSAPKVPPVFNPNQSLGQLILRVLKLSPEVVAQISADTKVSVTRQQIRERTEKFAKYLNSIGLKQGDNVGIVAANTENLAPAVFACFLLGFPINPLAPNAIENDIVHFFSKTKPKLLICDESILKTVQNAVNMMKSNAKIFTVMEDIKNYDSVTKILNRQSEEEFDYPEIDPNSIAAIIFSSGTTGPLKAILKTHKELIYGTDLLDFSKETSVIFQTSAIFWITGFQLLIYSTIHRFTRVITAQPYHPKHFADILKDYKISMVIPAPFAVSNMIQSGFLKQLDDMKFWVLGGEQITKKLIDDLQPFAPNSLIASMYGCTENMLVSINIHGVNNGSCGQPVLNANLKIVDDNGNTLDNFQHGEIYIKKVFQLNEYFEEPEITKESFENGWFKTGDIGYFDDEGFLYFVDRKKDIIRYGILQTFPSELEKIIDEIEGVVSSCVVGVYDQNISGDKIFAFVIVDKSKNLTEAQIENMVNSKVIDQKKIRGGVHFVEKFPLGKTGKVDKKVMKVKAKEIMERK</sequence>
<evidence type="ECO:0000256" key="1">
    <source>
        <dbReference type="ARBA" id="ARBA00004275"/>
    </source>
</evidence>
<dbReference type="OrthoDB" id="6614653at2759"/>
<comment type="caution">
    <text evidence="5">The sequence shown here is derived from an EMBL/GenBank/DDBJ whole genome shotgun (WGS) entry which is preliminary data.</text>
</comment>
<comment type="subcellular location">
    <subcellularLocation>
        <location evidence="1">Peroxisome</location>
    </subcellularLocation>
</comment>
<feature type="domain" description="AMP-dependent synthetase/ligase" evidence="3">
    <location>
        <begin position="40"/>
        <end position="386"/>
    </location>
</feature>
<dbReference type="Pfam" id="PF13193">
    <property type="entry name" value="AMP-binding_C"/>
    <property type="match status" value="1"/>
</dbReference>
<dbReference type="Proteomes" id="UP001107558">
    <property type="component" value="Chromosome 1"/>
</dbReference>
<accession>A0A9J6CLI5</accession>
<protein>
    <submittedName>
        <fullName evidence="5">Uncharacterized protein</fullName>
    </submittedName>
</protein>
<dbReference type="Gene3D" id="3.40.50.12780">
    <property type="entry name" value="N-terminal domain of ligase-like"/>
    <property type="match status" value="1"/>
</dbReference>
<dbReference type="InterPro" id="IPR042099">
    <property type="entry name" value="ANL_N_sf"/>
</dbReference>
<name>A0A9J6CLI5_POLVA</name>
<dbReference type="Pfam" id="PF00501">
    <property type="entry name" value="AMP-binding"/>
    <property type="match status" value="1"/>
</dbReference>
<organism evidence="5 6">
    <name type="scientific">Polypedilum vanderplanki</name>
    <name type="common">Sleeping chironomid midge</name>
    <dbReference type="NCBI Taxonomy" id="319348"/>
    <lineage>
        <taxon>Eukaryota</taxon>
        <taxon>Metazoa</taxon>
        <taxon>Ecdysozoa</taxon>
        <taxon>Arthropoda</taxon>
        <taxon>Hexapoda</taxon>
        <taxon>Insecta</taxon>
        <taxon>Pterygota</taxon>
        <taxon>Neoptera</taxon>
        <taxon>Endopterygota</taxon>
        <taxon>Diptera</taxon>
        <taxon>Nematocera</taxon>
        <taxon>Chironomoidea</taxon>
        <taxon>Chironomidae</taxon>
        <taxon>Chironominae</taxon>
        <taxon>Polypedilum</taxon>
        <taxon>Polypedilum</taxon>
    </lineage>
</organism>
<keyword evidence="2" id="KW-0576">Peroxisome</keyword>
<proteinExistence type="predicted"/>
<evidence type="ECO:0000259" key="4">
    <source>
        <dbReference type="Pfam" id="PF13193"/>
    </source>
</evidence>
<keyword evidence="6" id="KW-1185">Reference proteome</keyword>
<evidence type="ECO:0000259" key="3">
    <source>
        <dbReference type="Pfam" id="PF00501"/>
    </source>
</evidence>
<dbReference type="GO" id="GO:0046949">
    <property type="term" value="P:fatty-acyl-CoA biosynthetic process"/>
    <property type="evidence" value="ECO:0007669"/>
    <property type="project" value="TreeGrafter"/>
</dbReference>
<evidence type="ECO:0000256" key="2">
    <source>
        <dbReference type="ARBA" id="ARBA00023140"/>
    </source>
</evidence>
<reference evidence="5" key="1">
    <citation type="submission" date="2021-03" db="EMBL/GenBank/DDBJ databases">
        <title>Chromosome level genome of the anhydrobiotic midge Polypedilum vanderplanki.</title>
        <authorList>
            <person name="Yoshida Y."/>
            <person name="Kikawada T."/>
            <person name="Gusev O."/>
        </authorList>
    </citation>
    <scope>NUCLEOTIDE SEQUENCE</scope>
    <source>
        <strain evidence="5">NIAS01</strain>
        <tissue evidence="5">Whole body or cell culture</tissue>
    </source>
</reference>